<dbReference type="Proteomes" id="UP000436016">
    <property type="component" value="Unassembled WGS sequence"/>
</dbReference>
<gene>
    <name evidence="1" type="ORF">GSH16_08140</name>
</gene>
<evidence type="ECO:0000313" key="2">
    <source>
        <dbReference type="Proteomes" id="UP000436016"/>
    </source>
</evidence>
<comment type="caution">
    <text evidence="1">The sequence shown here is derived from an EMBL/GenBank/DDBJ whole genome shotgun (WGS) entry which is preliminary data.</text>
</comment>
<proteinExistence type="predicted"/>
<protein>
    <submittedName>
        <fullName evidence="1">Uncharacterized protein</fullName>
    </submittedName>
</protein>
<accession>A0A6B0TUF7</accession>
<reference evidence="1 2" key="1">
    <citation type="submission" date="2019-12" db="EMBL/GenBank/DDBJ databases">
        <title>Strain KN286 was isolated from seawater, which was collected from Caroline Seamount in the tropical western Pacific.</title>
        <authorList>
            <person name="Wang Q."/>
        </authorList>
    </citation>
    <scope>NUCLEOTIDE SEQUENCE [LARGE SCALE GENOMIC DNA]</scope>
    <source>
        <strain evidence="1 2">KN286</strain>
    </source>
</reference>
<keyword evidence="2" id="KW-1185">Reference proteome</keyword>
<evidence type="ECO:0000313" key="1">
    <source>
        <dbReference type="EMBL" id="MXU65415.1"/>
    </source>
</evidence>
<dbReference type="AlphaFoldDB" id="A0A6B0TUF7"/>
<dbReference type="EMBL" id="WUWG01000003">
    <property type="protein sequence ID" value="MXU65415.1"/>
    <property type="molecule type" value="Genomic_DNA"/>
</dbReference>
<name>A0A6B0TUF7_9RHOB</name>
<organism evidence="1 2">
    <name type="scientific">Oceanomicrobium pacificus</name>
    <dbReference type="NCBI Taxonomy" id="2692916"/>
    <lineage>
        <taxon>Bacteria</taxon>
        <taxon>Pseudomonadati</taxon>
        <taxon>Pseudomonadota</taxon>
        <taxon>Alphaproteobacteria</taxon>
        <taxon>Rhodobacterales</taxon>
        <taxon>Paracoccaceae</taxon>
        <taxon>Oceanomicrobium</taxon>
    </lineage>
</organism>
<dbReference type="RefSeq" id="WP_160853874.1">
    <property type="nucleotide sequence ID" value="NZ_WUWG01000003.1"/>
</dbReference>
<sequence length="74" mass="8256">MVYLKLKVAHIVAPAESARDAQTGPATAIFVDDEQLAIHRLRPRRRMELDFGFRSDRLNRLLGRGVKGGELAAL</sequence>